<dbReference type="AlphaFoldDB" id="D8STK0"/>
<dbReference type="Proteomes" id="UP000001514">
    <property type="component" value="Unassembled WGS sequence"/>
</dbReference>
<name>D8STK0_SELML</name>
<dbReference type="Pfam" id="PF00644">
    <property type="entry name" value="PARP"/>
    <property type="match status" value="1"/>
</dbReference>
<accession>D8STK0</accession>
<evidence type="ECO:0000259" key="1">
    <source>
        <dbReference type="PROSITE" id="PS50918"/>
    </source>
</evidence>
<dbReference type="InParanoid" id="D8STK0"/>
<organism evidence="3">
    <name type="scientific">Selaginella moellendorffii</name>
    <name type="common">Spikemoss</name>
    <dbReference type="NCBI Taxonomy" id="88036"/>
    <lineage>
        <taxon>Eukaryota</taxon>
        <taxon>Viridiplantae</taxon>
        <taxon>Streptophyta</taxon>
        <taxon>Embryophyta</taxon>
        <taxon>Tracheophyta</taxon>
        <taxon>Lycopodiopsida</taxon>
        <taxon>Selaginellales</taxon>
        <taxon>Selaginellaceae</taxon>
        <taxon>Selaginella</taxon>
    </lineage>
</organism>
<protein>
    <recommendedName>
        <fullName evidence="1">WWE domain-containing protein</fullName>
    </recommendedName>
</protein>
<sequence>MASGGSWGDRIKWLLQGFPPSWFKPVPNYAGFQGNRMGVLWHDNLRWQKYSPDLSSKIMAAKNSGATTFDLGVIVSRSHPTGDSYRIDFGTMKQINTRTGCKRSVKIVYSWRGEASNSRITAKMVSRDDAVLLLDNLLDTELMEIIVPELQRQFPRIQSVTPNPFLQGGVRSTHERYFQFCKALRDQGGGLRKLDVCFHGSPAENLSSILQFGLDPSKTRYQVLYFATDPSVSVPYCRVKPGMGSVTMILLLQIPKVASDNGESVRTLPVSMPECLLPIGTCVVSQEQNNEKMSKKSRGIMNFFKNILFV</sequence>
<dbReference type="GO" id="GO:0003950">
    <property type="term" value="F:NAD+ poly-ADP-ribosyltransferase activity"/>
    <property type="evidence" value="ECO:0007669"/>
    <property type="project" value="InterPro"/>
</dbReference>
<proteinExistence type="predicted"/>
<feature type="domain" description="WWE" evidence="1">
    <location>
        <begin position="25"/>
        <end position="107"/>
    </location>
</feature>
<dbReference type="InterPro" id="IPR012317">
    <property type="entry name" value="Poly(ADP-ribose)pol_cat_dom"/>
</dbReference>
<dbReference type="InterPro" id="IPR037197">
    <property type="entry name" value="WWE_dom_sf"/>
</dbReference>
<dbReference type="Gene3D" id="3.30.720.50">
    <property type="match status" value="1"/>
</dbReference>
<dbReference type="Gene3D" id="3.90.228.10">
    <property type="match status" value="1"/>
</dbReference>
<keyword evidence="3" id="KW-1185">Reference proteome</keyword>
<dbReference type="PROSITE" id="PS50918">
    <property type="entry name" value="WWE"/>
    <property type="match status" value="1"/>
</dbReference>
<dbReference type="InterPro" id="IPR004170">
    <property type="entry name" value="WWE_dom"/>
</dbReference>
<reference evidence="2 3" key="1">
    <citation type="journal article" date="2011" name="Science">
        <title>The Selaginella genome identifies genetic changes associated with the evolution of vascular plants.</title>
        <authorList>
            <person name="Banks J.A."/>
            <person name="Nishiyama T."/>
            <person name="Hasebe M."/>
            <person name="Bowman J.L."/>
            <person name="Gribskov M."/>
            <person name="dePamphilis C."/>
            <person name="Albert V.A."/>
            <person name="Aono N."/>
            <person name="Aoyama T."/>
            <person name="Ambrose B.A."/>
            <person name="Ashton N.W."/>
            <person name="Axtell M.J."/>
            <person name="Barker E."/>
            <person name="Barker M.S."/>
            <person name="Bennetzen J.L."/>
            <person name="Bonawitz N.D."/>
            <person name="Chapple C."/>
            <person name="Cheng C."/>
            <person name="Correa L.G."/>
            <person name="Dacre M."/>
            <person name="DeBarry J."/>
            <person name="Dreyer I."/>
            <person name="Elias M."/>
            <person name="Engstrom E.M."/>
            <person name="Estelle M."/>
            <person name="Feng L."/>
            <person name="Finet C."/>
            <person name="Floyd S.K."/>
            <person name="Frommer W.B."/>
            <person name="Fujita T."/>
            <person name="Gramzow L."/>
            <person name="Gutensohn M."/>
            <person name="Harholt J."/>
            <person name="Hattori M."/>
            <person name="Heyl A."/>
            <person name="Hirai T."/>
            <person name="Hiwatashi Y."/>
            <person name="Ishikawa M."/>
            <person name="Iwata M."/>
            <person name="Karol K.G."/>
            <person name="Koehler B."/>
            <person name="Kolukisaoglu U."/>
            <person name="Kubo M."/>
            <person name="Kurata T."/>
            <person name="Lalonde S."/>
            <person name="Li K."/>
            <person name="Li Y."/>
            <person name="Litt A."/>
            <person name="Lyons E."/>
            <person name="Manning G."/>
            <person name="Maruyama T."/>
            <person name="Michael T.P."/>
            <person name="Mikami K."/>
            <person name="Miyazaki S."/>
            <person name="Morinaga S."/>
            <person name="Murata T."/>
            <person name="Mueller-Roeber B."/>
            <person name="Nelson D.R."/>
            <person name="Obara M."/>
            <person name="Oguri Y."/>
            <person name="Olmstead R.G."/>
            <person name="Onodera N."/>
            <person name="Petersen B.L."/>
            <person name="Pils B."/>
            <person name="Prigge M."/>
            <person name="Rensing S.A."/>
            <person name="Riano-Pachon D.M."/>
            <person name="Roberts A.W."/>
            <person name="Sato Y."/>
            <person name="Scheller H.V."/>
            <person name="Schulz B."/>
            <person name="Schulz C."/>
            <person name="Shakirov E.V."/>
            <person name="Shibagaki N."/>
            <person name="Shinohara N."/>
            <person name="Shippen D.E."/>
            <person name="Soerensen I."/>
            <person name="Sotooka R."/>
            <person name="Sugimoto N."/>
            <person name="Sugita M."/>
            <person name="Sumikawa N."/>
            <person name="Tanurdzic M."/>
            <person name="Theissen G."/>
            <person name="Ulvskov P."/>
            <person name="Wakazuki S."/>
            <person name="Weng J.K."/>
            <person name="Willats W.W."/>
            <person name="Wipf D."/>
            <person name="Wolf P.G."/>
            <person name="Yang L."/>
            <person name="Zimmer A.D."/>
            <person name="Zhu Q."/>
            <person name="Mitros T."/>
            <person name="Hellsten U."/>
            <person name="Loque D."/>
            <person name="Otillar R."/>
            <person name="Salamov A."/>
            <person name="Schmutz J."/>
            <person name="Shapiro H."/>
            <person name="Lindquist E."/>
            <person name="Lucas S."/>
            <person name="Rokhsar D."/>
            <person name="Grigoriev I.V."/>
        </authorList>
    </citation>
    <scope>NUCLEOTIDE SEQUENCE [LARGE SCALE GENOMIC DNA]</scope>
</reference>
<dbReference type="HOGENOM" id="CLU_898342_0_0_1"/>
<gene>
    <name evidence="2" type="ORF">SELMODRAFT_425577</name>
</gene>
<dbReference type="SUPFAM" id="SSF56399">
    <property type="entry name" value="ADP-ribosylation"/>
    <property type="match status" value="1"/>
</dbReference>
<dbReference type="EMBL" id="GL377640">
    <property type="protein sequence ID" value="EFJ12273.1"/>
    <property type="molecule type" value="Genomic_DNA"/>
</dbReference>
<evidence type="ECO:0000313" key="3">
    <source>
        <dbReference type="Proteomes" id="UP000001514"/>
    </source>
</evidence>
<dbReference type="OMA" id="STHERYF"/>
<evidence type="ECO:0000313" key="2">
    <source>
        <dbReference type="EMBL" id="EFJ12273.1"/>
    </source>
</evidence>
<dbReference type="Pfam" id="PF02825">
    <property type="entry name" value="WWE"/>
    <property type="match status" value="1"/>
</dbReference>
<dbReference type="KEGG" id="smo:SELMODRAFT_425577"/>
<dbReference type="Gramene" id="EFJ12273">
    <property type="protein sequence ID" value="EFJ12273"/>
    <property type="gene ID" value="SELMODRAFT_425577"/>
</dbReference>
<dbReference type="SUPFAM" id="SSF117839">
    <property type="entry name" value="WWE domain"/>
    <property type="match status" value="1"/>
</dbReference>